<sequence length="388" mass="42389">MRDHYATLGVRRNAGAEEIKAAFRNLAKTVHPDVNPDDPTAAARFAEIGRAYEVLRDPTLRNRYDEARRAADLRRMEEMKRRMGFKEQTVDAETAEEAVSRIFASESRVRARAAGGGGGQPRHHAPAPEPERATAAPHYQQGPATSQEAGPQPASVHAFNQQQQQQSGSQPSRRPEPDVKADAEATIGEAEAGDGERGTIGGLMRRLREGLQKPKPAGQPKAPDLFATVEVTIAEIMRREKVDVPLPEDRVARVTLVPGTTDGSVLQLKEQGYRLPGHLPGDLVVYIRAMDDPRFEIDGYDLRTEVPIALGDAVLGCKLTVPTLSGDKVLTVQPWTGPDKPFRLAGQGLDDGHGRRGDLVVTLRLSLGDKPDERLIDLMRSQKNGLVL</sequence>
<name>A0ABX3P8Q1_9HYPH</name>
<dbReference type="PROSITE" id="PS50076">
    <property type="entry name" value="DNAJ_2"/>
    <property type="match status" value="1"/>
</dbReference>
<dbReference type="SUPFAM" id="SSF46565">
    <property type="entry name" value="Chaperone J-domain"/>
    <property type="match status" value="1"/>
</dbReference>
<dbReference type="PROSITE" id="PS00636">
    <property type="entry name" value="DNAJ_1"/>
    <property type="match status" value="1"/>
</dbReference>
<feature type="compositionally biased region" description="Basic and acidic residues" evidence="2">
    <location>
        <begin position="173"/>
        <end position="183"/>
    </location>
</feature>
<dbReference type="Pfam" id="PF01556">
    <property type="entry name" value="DnaJ_C"/>
    <property type="match status" value="1"/>
</dbReference>
<protein>
    <recommendedName>
        <fullName evidence="3">J domain-containing protein</fullName>
    </recommendedName>
</protein>
<evidence type="ECO:0000256" key="1">
    <source>
        <dbReference type="ARBA" id="ARBA00023186"/>
    </source>
</evidence>
<keyword evidence="1" id="KW-0143">Chaperone</keyword>
<accession>A0ABX3P8Q1</accession>
<dbReference type="CDD" id="cd06257">
    <property type="entry name" value="DnaJ"/>
    <property type="match status" value="1"/>
</dbReference>
<evidence type="ECO:0000259" key="3">
    <source>
        <dbReference type="PROSITE" id="PS50076"/>
    </source>
</evidence>
<dbReference type="Gene3D" id="1.10.287.110">
    <property type="entry name" value="DnaJ domain"/>
    <property type="match status" value="1"/>
</dbReference>
<dbReference type="SUPFAM" id="SSF49493">
    <property type="entry name" value="HSP40/DnaJ peptide-binding domain"/>
    <property type="match status" value="2"/>
</dbReference>
<feature type="compositionally biased region" description="Low complexity" evidence="2">
    <location>
        <begin position="161"/>
        <end position="172"/>
    </location>
</feature>
<dbReference type="EMBL" id="MSPX01000026">
    <property type="protein sequence ID" value="OQP83889.1"/>
    <property type="molecule type" value="Genomic_DNA"/>
</dbReference>
<dbReference type="CDD" id="cd10747">
    <property type="entry name" value="DnaJ_C"/>
    <property type="match status" value="1"/>
</dbReference>
<dbReference type="RefSeq" id="WP_081177650.1">
    <property type="nucleotide sequence ID" value="NZ_MSPX01000026.1"/>
</dbReference>
<evidence type="ECO:0000313" key="5">
    <source>
        <dbReference type="Proteomes" id="UP000192652"/>
    </source>
</evidence>
<dbReference type="InterPro" id="IPR036869">
    <property type="entry name" value="J_dom_sf"/>
</dbReference>
<dbReference type="PANTHER" id="PTHR43096">
    <property type="entry name" value="DNAJ HOMOLOG 1, MITOCHONDRIAL-RELATED"/>
    <property type="match status" value="1"/>
</dbReference>
<keyword evidence="5" id="KW-1185">Reference proteome</keyword>
<dbReference type="InterPro" id="IPR008971">
    <property type="entry name" value="HSP40/DnaJ_pept-bd"/>
</dbReference>
<dbReference type="SMART" id="SM00271">
    <property type="entry name" value="DnaJ"/>
    <property type="match status" value="1"/>
</dbReference>
<proteinExistence type="predicted"/>
<dbReference type="Gene3D" id="2.60.260.20">
    <property type="entry name" value="Urease metallochaperone UreE, N-terminal domain"/>
    <property type="match status" value="2"/>
</dbReference>
<evidence type="ECO:0000313" key="4">
    <source>
        <dbReference type="EMBL" id="OQP83889.1"/>
    </source>
</evidence>
<organism evidence="4 5">
    <name type="scientific">Xaviernesmea rhizosphaerae</name>
    <dbReference type="NCBI Taxonomy" id="1672749"/>
    <lineage>
        <taxon>Bacteria</taxon>
        <taxon>Pseudomonadati</taxon>
        <taxon>Pseudomonadota</taxon>
        <taxon>Alphaproteobacteria</taxon>
        <taxon>Hyphomicrobiales</taxon>
        <taxon>Rhizobiaceae</taxon>
        <taxon>Rhizobium/Agrobacterium group</taxon>
        <taxon>Xaviernesmea</taxon>
    </lineage>
</organism>
<gene>
    <name evidence="4" type="ORF">BTR14_21345</name>
</gene>
<dbReference type="InterPro" id="IPR001623">
    <property type="entry name" value="DnaJ_domain"/>
</dbReference>
<dbReference type="PANTHER" id="PTHR43096:SF52">
    <property type="entry name" value="DNAJ HOMOLOG 1, MITOCHONDRIAL-RELATED"/>
    <property type="match status" value="1"/>
</dbReference>
<dbReference type="Proteomes" id="UP000192652">
    <property type="component" value="Unassembled WGS sequence"/>
</dbReference>
<comment type="caution">
    <text evidence="4">The sequence shown here is derived from an EMBL/GenBank/DDBJ whole genome shotgun (WGS) entry which is preliminary data.</text>
</comment>
<feature type="domain" description="J" evidence="3">
    <location>
        <begin position="3"/>
        <end position="68"/>
    </location>
</feature>
<dbReference type="InterPro" id="IPR018253">
    <property type="entry name" value="DnaJ_domain_CS"/>
</dbReference>
<dbReference type="InterPro" id="IPR002939">
    <property type="entry name" value="DnaJ_C"/>
</dbReference>
<feature type="region of interest" description="Disordered" evidence="2">
    <location>
        <begin position="110"/>
        <end position="200"/>
    </location>
</feature>
<reference evidence="4 5" key="1">
    <citation type="journal article" date="2017" name="Antonie Van Leeuwenhoek">
        <title>Rhizobium rhizosphaerae sp. nov., a novel species isolated from rice rhizosphere.</title>
        <authorList>
            <person name="Zhao J.J."/>
            <person name="Zhang J."/>
            <person name="Zhang R.J."/>
            <person name="Zhang C.W."/>
            <person name="Yin H.Q."/>
            <person name="Zhang X.X."/>
        </authorList>
    </citation>
    <scope>NUCLEOTIDE SEQUENCE [LARGE SCALE GENOMIC DNA]</scope>
    <source>
        <strain evidence="4 5">RD15</strain>
    </source>
</reference>
<dbReference type="Pfam" id="PF00226">
    <property type="entry name" value="DnaJ"/>
    <property type="match status" value="1"/>
</dbReference>
<evidence type="ECO:0000256" key="2">
    <source>
        <dbReference type="SAM" id="MobiDB-lite"/>
    </source>
</evidence>
<dbReference type="PRINTS" id="PR00625">
    <property type="entry name" value="JDOMAIN"/>
</dbReference>